<gene>
    <name evidence="1" type="ORF">J2Z43_002437</name>
</gene>
<dbReference type="Proteomes" id="UP000767291">
    <property type="component" value="Unassembled WGS sequence"/>
</dbReference>
<dbReference type="EMBL" id="JAGGJX010000006">
    <property type="protein sequence ID" value="MBP1856035.1"/>
    <property type="molecule type" value="Genomic_DNA"/>
</dbReference>
<sequence>MEKISILYFYPDYVKINNEINLIRIVDNEIKEGIIIFAEDKGDEVILNLTNTNVGEVVPMLKLESVDKLVIAVNNIKENENKIKSLKDLSEIEKHVLKLLSC</sequence>
<comment type="caution">
    <text evidence="1">The sequence shown here is derived from an EMBL/GenBank/DDBJ whole genome shotgun (WGS) entry which is preliminary data.</text>
</comment>
<proteinExistence type="predicted"/>
<keyword evidence="1" id="KW-0456">Lyase</keyword>
<name>A0ABS4EDL3_9FIRM</name>
<dbReference type="RefSeq" id="WP_209457403.1">
    <property type="nucleotide sequence ID" value="NZ_BAAACS010000016.1"/>
</dbReference>
<accession>A0ABS4EDL3</accession>
<reference evidence="1 2" key="1">
    <citation type="submission" date="2021-03" db="EMBL/GenBank/DDBJ databases">
        <title>Genomic Encyclopedia of Type Strains, Phase IV (KMG-IV): sequencing the most valuable type-strain genomes for metagenomic binning, comparative biology and taxonomic classification.</title>
        <authorList>
            <person name="Goeker M."/>
        </authorList>
    </citation>
    <scope>NUCLEOTIDE SEQUENCE [LARGE SCALE GENOMIC DNA]</scope>
    <source>
        <strain evidence="1 2">DSM 1289</strain>
    </source>
</reference>
<protein>
    <submittedName>
        <fullName evidence="1">CTP synthase (UTP-ammonia lyase)</fullName>
    </submittedName>
</protein>
<evidence type="ECO:0000313" key="1">
    <source>
        <dbReference type="EMBL" id="MBP1856035.1"/>
    </source>
</evidence>
<organism evidence="1 2">
    <name type="scientific">Metaclostridioides mangenotii</name>
    <dbReference type="NCBI Taxonomy" id="1540"/>
    <lineage>
        <taxon>Bacteria</taxon>
        <taxon>Bacillati</taxon>
        <taxon>Bacillota</taxon>
        <taxon>Clostridia</taxon>
        <taxon>Peptostreptococcales</taxon>
        <taxon>Peptostreptococcaceae</taxon>
        <taxon>Metaclostridioides</taxon>
    </lineage>
</organism>
<keyword evidence="2" id="KW-1185">Reference proteome</keyword>
<evidence type="ECO:0000313" key="2">
    <source>
        <dbReference type="Proteomes" id="UP000767291"/>
    </source>
</evidence>
<dbReference type="GO" id="GO:0016829">
    <property type="term" value="F:lyase activity"/>
    <property type="evidence" value="ECO:0007669"/>
    <property type="project" value="UniProtKB-KW"/>
</dbReference>